<keyword evidence="3" id="KW-1185">Reference proteome</keyword>
<dbReference type="EMBL" id="JADLQX010000022">
    <property type="protein sequence ID" value="MBF6300929.1"/>
    <property type="molecule type" value="Genomic_DNA"/>
</dbReference>
<keyword evidence="1" id="KW-0732">Signal</keyword>
<protein>
    <submittedName>
        <fullName evidence="2">Uncharacterized protein</fullName>
    </submittedName>
</protein>
<accession>A0ABS0D1C3</accession>
<organism evidence="2 3">
    <name type="scientific">Nocardia amamiensis</name>
    <dbReference type="NCBI Taxonomy" id="404578"/>
    <lineage>
        <taxon>Bacteria</taxon>
        <taxon>Bacillati</taxon>
        <taxon>Actinomycetota</taxon>
        <taxon>Actinomycetes</taxon>
        <taxon>Mycobacteriales</taxon>
        <taxon>Nocardiaceae</taxon>
        <taxon>Nocardia</taxon>
    </lineage>
</organism>
<evidence type="ECO:0000313" key="3">
    <source>
        <dbReference type="Proteomes" id="UP000702209"/>
    </source>
</evidence>
<dbReference type="Proteomes" id="UP000702209">
    <property type="component" value="Unassembled WGS sequence"/>
</dbReference>
<name>A0ABS0D1C3_9NOCA</name>
<reference evidence="2 3" key="1">
    <citation type="submission" date="2020-10" db="EMBL/GenBank/DDBJ databases">
        <title>Identification of Nocardia species via Next-generation sequencing and recognition of intraspecies genetic diversity.</title>
        <authorList>
            <person name="Li P."/>
            <person name="Li P."/>
            <person name="Lu B."/>
        </authorList>
    </citation>
    <scope>NUCLEOTIDE SEQUENCE [LARGE SCALE GENOMIC DNA]</scope>
    <source>
        <strain evidence="2 3">BJ06-0157</strain>
    </source>
</reference>
<proteinExistence type="predicted"/>
<comment type="caution">
    <text evidence="2">The sequence shown here is derived from an EMBL/GenBank/DDBJ whole genome shotgun (WGS) entry which is preliminary data.</text>
</comment>
<gene>
    <name evidence="2" type="ORF">IU459_25775</name>
</gene>
<feature type="signal peptide" evidence="1">
    <location>
        <begin position="1"/>
        <end position="28"/>
    </location>
</feature>
<evidence type="ECO:0000256" key="1">
    <source>
        <dbReference type="SAM" id="SignalP"/>
    </source>
</evidence>
<dbReference type="RefSeq" id="WP_195132156.1">
    <property type="nucleotide sequence ID" value="NZ_JADLQX010000022.1"/>
</dbReference>
<evidence type="ECO:0000313" key="2">
    <source>
        <dbReference type="EMBL" id="MBF6300929.1"/>
    </source>
</evidence>
<sequence length="63" mass="6123">MTSRIIRPLAVAALALSATALSGGIASADATTATPVSGSVDVSGSVEVCLPIPVGQIELSICL</sequence>
<feature type="chain" id="PRO_5047369970" evidence="1">
    <location>
        <begin position="29"/>
        <end position="63"/>
    </location>
</feature>